<gene>
    <name evidence="3" type="primary">Acey_s0309.g2072</name>
    <name evidence="3" type="synonym">Acey-hcp-4</name>
    <name evidence="3" type="ORF">Y032_0309g2072</name>
</gene>
<feature type="region of interest" description="Disordered" evidence="2">
    <location>
        <begin position="264"/>
        <end position="285"/>
    </location>
</feature>
<dbReference type="OrthoDB" id="5847181at2759"/>
<evidence type="ECO:0000256" key="2">
    <source>
        <dbReference type="SAM" id="MobiDB-lite"/>
    </source>
</evidence>
<dbReference type="Proteomes" id="UP000024635">
    <property type="component" value="Unassembled WGS sequence"/>
</dbReference>
<evidence type="ECO:0000313" key="3">
    <source>
        <dbReference type="EMBL" id="EYB84827.1"/>
    </source>
</evidence>
<protein>
    <submittedName>
        <fullName evidence="3">Uncharacterized protein</fullName>
    </submittedName>
</protein>
<accession>A0A016S3A9</accession>
<feature type="compositionally biased region" description="Polar residues" evidence="2">
    <location>
        <begin position="238"/>
        <end position="254"/>
    </location>
</feature>
<feature type="region of interest" description="Disordered" evidence="2">
    <location>
        <begin position="549"/>
        <end position="739"/>
    </location>
</feature>
<dbReference type="AlphaFoldDB" id="A0A016S3A9"/>
<name>A0A016S3A9_9BILA</name>
<feature type="compositionally biased region" description="Polar residues" evidence="2">
    <location>
        <begin position="664"/>
        <end position="674"/>
    </location>
</feature>
<evidence type="ECO:0000256" key="1">
    <source>
        <dbReference type="SAM" id="Coils"/>
    </source>
</evidence>
<feature type="coiled-coil region" evidence="1">
    <location>
        <begin position="922"/>
        <end position="958"/>
    </location>
</feature>
<feature type="compositionally biased region" description="Basic and acidic residues" evidence="2">
    <location>
        <begin position="639"/>
        <end position="663"/>
    </location>
</feature>
<feature type="compositionally biased region" description="Polar residues" evidence="2">
    <location>
        <begin position="768"/>
        <end position="780"/>
    </location>
</feature>
<keyword evidence="1" id="KW-0175">Coiled coil</keyword>
<feature type="region of interest" description="Disordered" evidence="2">
    <location>
        <begin position="768"/>
        <end position="831"/>
    </location>
</feature>
<feature type="region of interest" description="Disordered" evidence="2">
    <location>
        <begin position="470"/>
        <end position="534"/>
    </location>
</feature>
<dbReference type="STRING" id="53326.A0A016S3A9"/>
<comment type="caution">
    <text evidence="3">The sequence shown here is derived from an EMBL/GenBank/DDBJ whole genome shotgun (WGS) entry which is preliminary data.</text>
</comment>
<feature type="compositionally biased region" description="Basic and acidic residues" evidence="2">
    <location>
        <begin position="792"/>
        <end position="806"/>
    </location>
</feature>
<dbReference type="EMBL" id="JARK01001645">
    <property type="protein sequence ID" value="EYB84827.1"/>
    <property type="molecule type" value="Genomic_DNA"/>
</dbReference>
<organism evidence="3 4">
    <name type="scientific">Ancylostoma ceylanicum</name>
    <dbReference type="NCBI Taxonomy" id="53326"/>
    <lineage>
        <taxon>Eukaryota</taxon>
        <taxon>Metazoa</taxon>
        <taxon>Ecdysozoa</taxon>
        <taxon>Nematoda</taxon>
        <taxon>Chromadorea</taxon>
        <taxon>Rhabditida</taxon>
        <taxon>Rhabditina</taxon>
        <taxon>Rhabditomorpha</taxon>
        <taxon>Strongyloidea</taxon>
        <taxon>Ancylostomatidae</taxon>
        <taxon>Ancylostomatinae</taxon>
        <taxon>Ancylostoma</taxon>
    </lineage>
</organism>
<evidence type="ECO:0000313" key="4">
    <source>
        <dbReference type="Proteomes" id="UP000024635"/>
    </source>
</evidence>
<feature type="compositionally biased region" description="Polar residues" evidence="2">
    <location>
        <begin position="72"/>
        <end position="89"/>
    </location>
</feature>
<sequence length="988" mass="108213">MPVNLLGRNVIGIAGQRPSVKDINAVLEELRKPPTNPAPRGKRILNEKHAMALHAEISTHTVDSTFTDTADFSNADISHAPTNQKTTSSARRRNTREALRERQDMYNKQEMALGGHHDIFNDPCPEFKPRDFAREDSIVSTDNESQVAEPAACAASDSQMSIEYMDDENVARSSQGRAGEGCSTPQSMANYTFAPLRAIDVSAVTPLDAIANEVPFVSQSKKAVRAGNQEKPVANVGQQNIASSVPSAPSNQNDSMDDVLSRMRRTPKRAPAAARRTTVTMPSSRQDLSIVEREEQQAAASVDTGVSHVNNGTYTIHQEGTFTIRKDGTYTIHPAESREVSCDQREGTFTVAAGVGVASEAGDDTACVPGEQQQKEREDLFAVPAVPTKKGKKPSKISVDQREERLNTSQKKNTSLLELMDVDVPSPGRALFAARPTKKPRALAKTPVRPKQNQNDDAMEVSIVMSDISQQPSIASDDGSMVDPVSDPRPSQATPKRAPSFARRSSTTPHSLIHLSAQGTPSGDGSLKATPYSDMSLEQKREVIKKSVERLSQPKRQNVVCTRADPRSAPHSPYVGTLSGNTTVAEPVTPFEPIDPRRMIVKNAERSGTARRVPQPRTRRGLASKQALFEQDAEATPRPLRDNLLKRMGDYKPAKTSDEKETSIAKSTAESAPCSSAEDVSMSAGVASPVNATMENGNEETVVVPPPPPPTAVDDSCVSPRAPAGRSAASTSSLGVLSPDDELLRAARSLSLEDVSPAGNVTRYTVSNEMGDVRQQQQPQRLLAESVCTVDTPHRLAPESSKRRFTSDSMEDDVMAPENSACSSEDSSIAVDDPLEVRPQSRGPKKEEVMVLKPREVVHPEVSTPNVRRSKRNRMKPAREWLGEKPVYAVSPGGSKTLVGVNEVEVRDKRWLRVRTANYAVVQQREMQLAEYQRRMREKRKEEARKRKLAKIRDLKRRHRRGEDLHTTVESIVTSSDEEDIEAIVHVR</sequence>
<feature type="region of interest" description="Disordered" evidence="2">
    <location>
        <begin position="434"/>
        <end position="457"/>
    </location>
</feature>
<feature type="compositionally biased region" description="Low complexity" evidence="2">
    <location>
        <begin position="719"/>
        <end position="733"/>
    </location>
</feature>
<reference evidence="4" key="1">
    <citation type="journal article" date="2015" name="Nat. Genet.">
        <title>The genome and transcriptome of the zoonotic hookworm Ancylostoma ceylanicum identify infection-specific gene families.</title>
        <authorList>
            <person name="Schwarz E.M."/>
            <person name="Hu Y."/>
            <person name="Antoshechkin I."/>
            <person name="Miller M.M."/>
            <person name="Sternberg P.W."/>
            <person name="Aroian R.V."/>
        </authorList>
    </citation>
    <scope>NUCLEOTIDE SEQUENCE</scope>
    <source>
        <strain evidence="4">HY135</strain>
    </source>
</reference>
<keyword evidence="4" id="KW-1185">Reference proteome</keyword>
<feature type="compositionally biased region" description="Low complexity" evidence="2">
    <location>
        <begin position="269"/>
        <end position="282"/>
    </location>
</feature>
<feature type="region of interest" description="Disordered" evidence="2">
    <location>
        <begin position="238"/>
        <end position="257"/>
    </location>
</feature>
<proteinExistence type="predicted"/>
<feature type="region of interest" description="Disordered" evidence="2">
    <location>
        <begin position="388"/>
        <end position="411"/>
    </location>
</feature>
<feature type="region of interest" description="Disordered" evidence="2">
    <location>
        <begin position="72"/>
        <end position="98"/>
    </location>
</feature>